<organism evidence="5 6">
    <name type="scientific">Solanum bulbocastanum</name>
    <name type="common">Wild potato</name>
    <dbReference type="NCBI Taxonomy" id="147425"/>
    <lineage>
        <taxon>Eukaryota</taxon>
        <taxon>Viridiplantae</taxon>
        <taxon>Streptophyta</taxon>
        <taxon>Embryophyta</taxon>
        <taxon>Tracheophyta</taxon>
        <taxon>Spermatophyta</taxon>
        <taxon>Magnoliopsida</taxon>
        <taxon>eudicotyledons</taxon>
        <taxon>Gunneridae</taxon>
        <taxon>Pentapetalae</taxon>
        <taxon>asterids</taxon>
        <taxon>lamiids</taxon>
        <taxon>Solanales</taxon>
        <taxon>Solanaceae</taxon>
        <taxon>Solanoideae</taxon>
        <taxon>Solaneae</taxon>
        <taxon>Solanum</taxon>
    </lineage>
</organism>
<protein>
    <recommendedName>
        <fullName evidence="3">Sulfotransferase</fullName>
        <ecNumber evidence="3">2.8.2.-</ecNumber>
    </recommendedName>
</protein>
<dbReference type="Pfam" id="PF00685">
    <property type="entry name" value="Sulfotransfer_1"/>
    <property type="match status" value="1"/>
</dbReference>
<keyword evidence="2 3" id="KW-0808">Transferase</keyword>
<accession>A0AAN8TIG6</accession>
<dbReference type="Proteomes" id="UP001371456">
    <property type="component" value="Unassembled WGS sequence"/>
</dbReference>
<evidence type="ECO:0000313" key="6">
    <source>
        <dbReference type="Proteomes" id="UP001371456"/>
    </source>
</evidence>
<dbReference type="EC" id="2.8.2.-" evidence="3"/>
<dbReference type="Gene3D" id="3.40.50.300">
    <property type="entry name" value="P-loop containing nucleotide triphosphate hydrolases"/>
    <property type="match status" value="1"/>
</dbReference>
<name>A0AAN8TIG6_SOLBU</name>
<evidence type="ECO:0000313" key="5">
    <source>
        <dbReference type="EMBL" id="KAK6784401.1"/>
    </source>
</evidence>
<dbReference type="EMBL" id="JBANQN010000007">
    <property type="protein sequence ID" value="KAK6784401.1"/>
    <property type="molecule type" value="Genomic_DNA"/>
</dbReference>
<evidence type="ECO:0000256" key="1">
    <source>
        <dbReference type="ARBA" id="ARBA00005771"/>
    </source>
</evidence>
<comment type="caution">
    <text evidence="5">The sequence shown here is derived from an EMBL/GenBank/DDBJ whole genome shotgun (WGS) entry which is preliminary data.</text>
</comment>
<gene>
    <name evidence="5" type="ORF">RDI58_017856</name>
</gene>
<dbReference type="InterPro" id="IPR027417">
    <property type="entry name" value="P-loop_NTPase"/>
</dbReference>
<dbReference type="SUPFAM" id="SSF52540">
    <property type="entry name" value="P-loop containing nucleoside triphosphate hydrolases"/>
    <property type="match status" value="1"/>
</dbReference>
<evidence type="ECO:0000256" key="3">
    <source>
        <dbReference type="RuleBase" id="RU361155"/>
    </source>
</evidence>
<comment type="similarity">
    <text evidence="1 3">Belongs to the sulfotransferase 1 family.</text>
</comment>
<reference evidence="5 6" key="1">
    <citation type="submission" date="2024-02" db="EMBL/GenBank/DDBJ databases">
        <title>de novo genome assembly of Solanum bulbocastanum strain 11H21.</title>
        <authorList>
            <person name="Hosaka A.J."/>
        </authorList>
    </citation>
    <scope>NUCLEOTIDE SEQUENCE [LARGE SCALE GENOMIC DNA]</scope>
    <source>
        <tissue evidence="5">Young leaves</tissue>
    </source>
</reference>
<dbReference type="InterPro" id="IPR000863">
    <property type="entry name" value="Sulfotransferase_dom"/>
</dbReference>
<keyword evidence="6" id="KW-1185">Reference proteome</keyword>
<dbReference type="GO" id="GO:0008146">
    <property type="term" value="F:sulfotransferase activity"/>
    <property type="evidence" value="ECO:0007669"/>
    <property type="project" value="InterPro"/>
</dbReference>
<feature type="domain" description="Sulfotransferase" evidence="4">
    <location>
        <begin position="65"/>
        <end position="152"/>
    </location>
</feature>
<evidence type="ECO:0000256" key="2">
    <source>
        <dbReference type="ARBA" id="ARBA00022679"/>
    </source>
</evidence>
<dbReference type="AlphaFoldDB" id="A0AAN8TIG6"/>
<evidence type="ECO:0000259" key="4">
    <source>
        <dbReference type="Pfam" id="PF00685"/>
    </source>
</evidence>
<dbReference type="PANTHER" id="PTHR11783">
    <property type="entry name" value="SULFOTRANSFERASE SULT"/>
    <property type="match status" value="1"/>
</dbReference>
<proteinExistence type="inferred from homology"/>
<sequence length="153" mass="17320">MKTSPPEYLEEDNLSEECKKLLSTLPKEKGWLGSYAYNYQGFWVPIKFLQGVIACQQQFQAQDSGVILVTTQISGTTWLKSLLFTVVNRVKHPIFESNHPLLVENPHLIVPFLENPLSIDGRFLDFSTLTSPRLLSTHVPFVSLPKSVQDSKT</sequence>